<dbReference type="Proteomes" id="UP000790709">
    <property type="component" value="Unassembled WGS sequence"/>
</dbReference>
<protein>
    <submittedName>
        <fullName evidence="1">Uncharacterized protein</fullName>
    </submittedName>
</protein>
<gene>
    <name evidence="1" type="ORF">BV22DRAFT_1038020</name>
</gene>
<name>A0ACB8B8P5_9AGAM</name>
<proteinExistence type="predicted"/>
<sequence>MSFLRGGSTPGGGVNHERMEMAINEIEMITDVFNRIVGSCHSKCISTRYAEGDLNKGESVCIDRCVAKFFEVNKKVGEKMQNAGANASPATGASSFSL</sequence>
<evidence type="ECO:0000313" key="2">
    <source>
        <dbReference type="Proteomes" id="UP000790709"/>
    </source>
</evidence>
<evidence type="ECO:0000313" key="1">
    <source>
        <dbReference type="EMBL" id="KAH7921959.1"/>
    </source>
</evidence>
<comment type="caution">
    <text evidence="1">The sequence shown here is derived from an EMBL/GenBank/DDBJ whole genome shotgun (WGS) entry which is preliminary data.</text>
</comment>
<keyword evidence="2" id="KW-1185">Reference proteome</keyword>
<organism evidence="1 2">
    <name type="scientific">Leucogyrophana mollusca</name>
    <dbReference type="NCBI Taxonomy" id="85980"/>
    <lineage>
        <taxon>Eukaryota</taxon>
        <taxon>Fungi</taxon>
        <taxon>Dikarya</taxon>
        <taxon>Basidiomycota</taxon>
        <taxon>Agaricomycotina</taxon>
        <taxon>Agaricomycetes</taxon>
        <taxon>Agaricomycetidae</taxon>
        <taxon>Boletales</taxon>
        <taxon>Boletales incertae sedis</taxon>
        <taxon>Leucogyrophana</taxon>
    </lineage>
</organism>
<dbReference type="EMBL" id="MU266504">
    <property type="protein sequence ID" value="KAH7921959.1"/>
    <property type="molecule type" value="Genomic_DNA"/>
</dbReference>
<accession>A0ACB8B8P5</accession>
<reference evidence="1" key="1">
    <citation type="journal article" date="2021" name="New Phytol.">
        <title>Evolutionary innovations through gain and loss of genes in the ectomycorrhizal Boletales.</title>
        <authorList>
            <person name="Wu G."/>
            <person name="Miyauchi S."/>
            <person name="Morin E."/>
            <person name="Kuo A."/>
            <person name="Drula E."/>
            <person name="Varga T."/>
            <person name="Kohler A."/>
            <person name="Feng B."/>
            <person name="Cao Y."/>
            <person name="Lipzen A."/>
            <person name="Daum C."/>
            <person name="Hundley H."/>
            <person name="Pangilinan J."/>
            <person name="Johnson J."/>
            <person name="Barry K."/>
            <person name="LaButti K."/>
            <person name="Ng V."/>
            <person name="Ahrendt S."/>
            <person name="Min B."/>
            <person name="Choi I.G."/>
            <person name="Park H."/>
            <person name="Plett J.M."/>
            <person name="Magnuson J."/>
            <person name="Spatafora J.W."/>
            <person name="Nagy L.G."/>
            <person name="Henrissat B."/>
            <person name="Grigoriev I.V."/>
            <person name="Yang Z.L."/>
            <person name="Xu J."/>
            <person name="Martin F.M."/>
        </authorList>
    </citation>
    <scope>NUCLEOTIDE SEQUENCE</scope>
    <source>
        <strain evidence="1">KUC20120723A-06</strain>
    </source>
</reference>